<accession>A0A9P0MUD3</accession>
<gene>
    <name evidence="1" type="ORF">NEZAVI_LOCUS11595</name>
</gene>
<organism evidence="1 2">
    <name type="scientific">Nezara viridula</name>
    <name type="common">Southern green stink bug</name>
    <name type="synonym">Cimex viridulus</name>
    <dbReference type="NCBI Taxonomy" id="85310"/>
    <lineage>
        <taxon>Eukaryota</taxon>
        <taxon>Metazoa</taxon>
        <taxon>Ecdysozoa</taxon>
        <taxon>Arthropoda</taxon>
        <taxon>Hexapoda</taxon>
        <taxon>Insecta</taxon>
        <taxon>Pterygota</taxon>
        <taxon>Neoptera</taxon>
        <taxon>Paraneoptera</taxon>
        <taxon>Hemiptera</taxon>
        <taxon>Heteroptera</taxon>
        <taxon>Panheteroptera</taxon>
        <taxon>Pentatomomorpha</taxon>
        <taxon>Pentatomoidea</taxon>
        <taxon>Pentatomidae</taxon>
        <taxon>Pentatominae</taxon>
        <taxon>Nezara</taxon>
    </lineage>
</organism>
<sequence length="165" mass="18609">RGTSCTIRPSLEVSSCCGVSDLSGHHFWRNSTTIWITERRKSNGEREPYDLAQNSCVQDAFVIAVEAQARERLERLSALKRIKPVDMTKLSQQSHESFTTHNDMREELSSGEHHGLSFKWIDLKGLLLGSALRPQPPVNRKRTRWLTVITVLLQPLSNLSTSVAA</sequence>
<dbReference type="OrthoDB" id="43580at2759"/>
<dbReference type="Proteomes" id="UP001152798">
    <property type="component" value="Chromosome 5"/>
</dbReference>
<name>A0A9P0MUD3_NEZVI</name>
<feature type="non-terminal residue" evidence="1">
    <location>
        <position position="1"/>
    </location>
</feature>
<protein>
    <submittedName>
        <fullName evidence="1">Uncharacterized protein</fullName>
    </submittedName>
</protein>
<dbReference type="EMBL" id="OV725081">
    <property type="protein sequence ID" value="CAH1402882.1"/>
    <property type="molecule type" value="Genomic_DNA"/>
</dbReference>
<evidence type="ECO:0000313" key="2">
    <source>
        <dbReference type="Proteomes" id="UP001152798"/>
    </source>
</evidence>
<evidence type="ECO:0000313" key="1">
    <source>
        <dbReference type="EMBL" id="CAH1402882.1"/>
    </source>
</evidence>
<reference evidence="1" key="1">
    <citation type="submission" date="2022-01" db="EMBL/GenBank/DDBJ databases">
        <authorList>
            <person name="King R."/>
        </authorList>
    </citation>
    <scope>NUCLEOTIDE SEQUENCE</scope>
</reference>
<dbReference type="AlphaFoldDB" id="A0A9P0MUD3"/>
<proteinExistence type="predicted"/>
<keyword evidence="2" id="KW-1185">Reference proteome</keyword>